<name>A0A100VT55_PAEAM</name>
<evidence type="ECO:0000313" key="2">
    <source>
        <dbReference type="Proteomes" id="UP000069697"/>
    </source>
</evidence>
<gene>
    <name evidence="1" type="ORF">PAHA3_5781</name>
</gene>
<reference evidence="2" key="2">
    <citation type="submission" date="2016-01" db="EMBL/GenBank/DDBJ databases">
        <title>Draft Genome Sequence of Paenibacillus amylolyticus Heshi-A3 that Was Isolated from Fermented Rice Bran with Aging Salted Mackerel, Which Was Named Heshiko as Traditional Fermented Seafood in Japan.</title>
        <authorList>
            <person name="Akuzawa S."/>
            <person name="Nakagawa J."/>
            <person name="Kanekatsu T."/>
            <person name="Kubota E."/>
            <person name="Ohtake R."/>
            <person name="Suzuki T."/>
            <person name="Kanesaki Y."/>
        </authorList>
    </citation>
    <scope>NUCLEOTIDE SEQUENCE [LARGE SCALE GENOMIC DNA]</scope>
    <source>
        <strain evidence="2">Heshi-A3</strain>
    </source>
</reference>
<dbReference type="Proteomes" id="UP000069697">
    <property type="component" value="Unassembled WGS sequence"/>
</dbReference>
<dbReference type="RefSeq" id="WP_062837952.1">
    <property type="nucleotide sequence ID" value="NZ_BCNV01000011.1"/>
</dbReference>
<protein>
    <submittedName>
        <fullName evidence="1">Uncharacterized protein</fullName>
    </submittedName>
</protein>
<comment type="caution">
    <text evidence="1">The sequence shown here is derived from an EMBL/GenBank/DDBJ whole genome shotgun (WGS) entry which is preliminary data.</text>
</comment>
<dbReference type="EMBL" id="BCNV01000011">
    <property type="protein sequence ID" value="GAS85647.1"/>
    <property type="molecule type" value="Genomic_DNA"/>
</dbReference>
<accession>A0A100VT55</accession>
<sequence>MAMTNEELRKDNAQLAERLRQIRIEQGRNPDPEPRPNVVDIPLSKALVDRLQPLNVIAVKYAGVLASGQVTRIDVSKLAKYEEAVKILRYSKGFWCGMHAFGARFFLQIIKRVNEAIDTGQTDELDINGLMRKVHFSIGLMTKDSALSHDIKDYEKEHGKGTTVMAEEDVDTAIAEVLPEINKYEEDDMYE</sequence>
<reference evidence="1 2" key="1">
    <citation type="journal article" date="2016" name="Genome Announc.">
        <title>Draft Genome Sequence of Paenibacillus amylolyticus Heshi-A3, Isolated from Fermented Rice Bran in a Japanese Fermented Seafood Dish.</title>
        <authorList>
            <person name="Akuzawa S."/>
            <person name="Nagaoka J."/>
            <person name="Kanekatsu M."/>
            <person name="Kubota E."/>
            <person name="Ohtake R."/>
            <person name="Suzuki T."/>
            <person name="Kanesaki Y."/>
        </authorList>
    </citation>
    <scope>NUCLEOTIDE SEQUENCE [LARGE SCALE GENOMIC DNA]</scope>
    <source>
        <strain evidence="1 2">Heshi-A3</strain>
    </source>
</reference>
<dbReference type="AlphaFoldDB" id="A0A100VT55"/>
<proteinExistence type="predicted"/>
<evidence type="ECO:0000313" key="1">
    <source>
        <dbReference type="EMBL" id="GAS85647.1"/>
    </source>
</evidence>
<organism evidence="1 2">
    <name type="scientific">Paenibacillus amylolyticus</name>
    <dbReference type="NCBI Taxonomy" id="1451"/>
    <lineage>
        <taxon>Bacteria</taxon>
        <taxon>Bacillati</taxon>
        <taxon>Bacillota</taxon>
        <taxon>Bacilli</taxon>
        <taxon>Bacillales</taxon>
        <taxon>Paenibacillaceae</taxon>
        <taxon>Paenibacillus</taxon>
    </lineage>
</organism>